<name>A0A1F5NRL0_9BACT</name>
<accession>A0A1F5NRL0</accession>
<proteinExistence type="predicted"/>
<sequence>MRNAIWILALFALVLVQGGILAPLKIEPINLLLVAVVSATILCTLNQGLLIVIVSGLFLDFLSRTPDGLVTASLLILFLILWFVLNEILAREPNLLIVFSSVAASTILFFLIFTLFNSFFVQPDIRYIFLTQLPLTLLWNLVLTYPVFKYFFWIHEKSLRFAKP</sequence>
<reference evidence="2 3" key="1">
    <citation type="journal article" date="2016" name="Nat. Commun.">
        <title>Thousands of microbial genomes shed light on interconnected biogeochemical processes in an aquifer system.</title>
        <authorList>
            <person name="Anantharaman K."/>
            <person name="Brown C.T."/>
            <person name="Hug L.A."/>
            <person name="Sharon I."/>
            <person name="Castelle C.J."/>
            <person name="Probst A.J."/>
            <person name="Thomas B.C."/>
            <person name="Singh A."/>
            <person name="Wilkins M.J."/>
            <person name="Karaoz U."/>
            <person name="Brodie E.L."/>
            <person name="Williams K.H."/>
            <person name="Hubbard S.S."/>
            <person name="Banfield J.F."/>
        </authorList>
    </citation>
    <scope>NUCLEOTIDE SEQUENCE [LARGE SCALE GENOMIC DNA]</scope>
</reference>
<keyword evidence="1" id="KW-0812">Transmembrane</keyword>
<feature type="transmembrane region" description="Helical" evidence="1">
    <location>
        <begin position="127"/>
        <end position="148"/>
    </location>
</feature>
<feature type="transmembrane region" description="Helical" evidence="1">
    <location>
        <begin position="97"/>
        <end position="120"/>
    </location>
</feature>
<keyword evidence="1" id="KW-1133">Transmembrane helix</keyword>
<organism evidence="2 3">
    <name type="scientific">Candidatus Doudnabacteria bacterium RIFCSPHIGHO2_01_FULL_45_18</name>
    <dbReference type="NCBI Taxonomy" id="1817823"/>
    <lineage>
        <taxon>Bacteria</taxon>
        <taxon>Candidatus Doudnaibacteriota</taxon>
    </lineage>
</organism>
<keyword evidence="1" id="KW-0472">Membrane</keyword>
<gene>
    <name evidence="2" type="ORF">A2660_01025</name>
</gene>
<evidence type="ECO:0000256" key="1">
    <source>
        <dbReference type="SAM" id="Phobius"/>
    </source>
</evidence>
<dbReference type="Proteomes" id="UP000176233">
    <property type="component" value="Unassembled WGS sequence"/>
</dbReference>
<evidence type="ECO:0008006" key="4">
    <source>
        <dbReference type="Google" id="ProtNLM"/>
    </source>
</evidence>
<evidence type="ECO:0000313" key="2">
    <source>
        <dbReference type="EMBL" id="OGE80268.1"/>
    </source>
</evidence>
<feature type="transmembrane region" description="Helical" evidence="1">
    <location>
        <begin position="68"/>
        <end position="85"/>
    </location>
</feature>
<dbReference type="AlphaFoldDB" id="A0A1F5NRL0"/>
<feature type="transmembrane region" description="Helical" evidence="1">
    <location>
        <begin position="31"/>
        <end position="59"/>
    </location>
</feature>
<comment type="caution">
    <text evidence="2">The sequence shown here is derived from an EMBL/GenBank/DDBJ whole genome shotgun (WGS) entry which is preliminary data.</text>
</comment>
<protein>
    <recommendedName>
        <fullName evidence="4">Rod shape-determining protein MreD</fullName>
    </recommendedName>
</protein>
<evidence type="ECO:0000313" key="3">
    <source>
        <dbReference type="Proteomes" id="UP000176233"/>
    </source>
</evidence>
<dbReference type="EMBL" id="MFEJ01000016">
    <property type="protein sequence ID" value="OGE80268.1"/>
    <property type="molecule type" value="Genomic_DNA"/>
</dbReference>